<accession>A0ABV3SAR1</accession>
<dbReference type="Proteomes" id="UP001556653">
    <property type="component" value="Unassembled WGS sequence"/>
</dbReference>
<comment type="caution">
    <text evidence="1">The sequence shown here is derived from an EMBL/GenBank/DDBJ whole genome shotgun (WGS) entry which is preliminary data.</text>
</comment>
<gene>
    <name evidence="1" type="ORF">V6X64_09490</name>
</gene>
<organism evidence="1 2">
    <name type="scientific">Spiribacter onubensis</name>
    <dbReference type="NCBI Taxonomy" id="3122420"/>
    <lineage>
        <taxon>Bacteria</taxon>
        <taxon>Pseudomonadati</taxon>
        <taxon>Pseudomonadota</taxon>
        <taxon>Gammaproteobacteria</taxon>
        <taxon>Chromatiales</taxon>
        <taxon>Ectothiorhodospiraceae</taxon>
        <taxon>Spiribacter</taxon>
    </lineage>
</organism>
<name>A0ABV3SAR1_9GAMM</name>
<protein>
    <recommendedName>
        <fullName evidence="3">Transcriptional regulator</fullName>
    </recommendedName>
</protein>
<proteinExistence type="predicted"/>
<evidence type="ECO:0000313" key="2">
    <source>
        <dbReference type="Proteomes" id="UP001556653"/>
    </source>
</evidence>
<keyword evidence="2" id="KW-1185">Reference proteome</keyword>
<reference evidence="1 2" key="1">
    <citation type="submission" date="2024-02" db="EMBL/GenBank/DDBJ databases">
        <title>New especies of Spiribacter isolated from saline water.</title>
        <authorList>
            <person name="Leon M.J."/>
            <person name="De La Haba R."/>
            <person name="Sanchez-Porro C."/>
            <person name="Ventosa A."/>
        </authorList>
    </citation>
    <scope>NUCLEOTIDE SEQUENCE [LARGE SCALE GENOMIC DNA]</scope>
    <source>
        <strain evidence="2">ag22IC4-227</strain>
    </source>
</reference>
<dbReference type="RefSeq" id="WP_367967792.1">
    <property type="nucleotide sequence ID" value="NZ_JBAKFJ010000001.1"/>
</dbReference>
<evidence type="ECO:0000313" key="1">
    <source>
        <dbReference type="EMBL" id="MEX0387224.1"/>
    </source>
</evidence>
<evidence type="ECO:0008006" key="3">
    <source>
        <dbReference type="Google" id="ProtNLM"/>
    </source>
</evidence>
<sequence length="217" mass="24271">MQTLTQAVIDAGLSSKVLHDAQLAILLEGTPQRRYNLVNRAIKAGELVRLKRGCYVVHPAITGTKVHGFVVAQHLQPGSFVSFETALAWHGWIPEAVRLIASVRPGRRKADYSVPLWGDFRFVPLAQHLGYGLVAVRRVELTGGVGLVADPLRSLLDLICWRKIPPETVPRFLDGLRLEPEWQAAAEPDALVRLRPVYQHRRMGEVIDRIANEYAHD</sequence>
<dbReference type="EMBL" id="JBAKFJ010000001">
    <property type="protein sequence ID" value="MEX0387224.1"/>
    <property type="molecule type" value="Genomic_DNA"/>
</dbReference>